<sequence length="263" mass="28905">MTSSPLIVFPIAKETSDLNKHLAEILHLRKRVPAAHLFHHSRHRPRHHGGRVIRKQLVTFLFSKWLHLHGRRCVFLLLCSPISADPLSLWSPLTSRYIPPTLCTTCDIASFSCLSPLAVLILLFADPPLSLWSPGNIASFSCCSPLALLILLSLSGPLSGIHSPYAILFLICSPRVTLQVSPALFPPAPLILLSFWSLITSPILRIHCAPPLLILRRSVLALQSPLTFRFCVPMLHTTCHLASCSFPDPACLPAAPCCTSDVT</sequence>
<protein>
    <submittedName>
        <fullName evidence="1">Uncharacterized protein</fullName>
    </submittedName>
</protein>
<reference evidence="2" key="1">
    <citation type="journal article" date="2017" name="Nat. Commun.">
        <title>The North American bullfrog draft genome provides insight into hormonal regulation of long noncoding RNA.</title>
        <authorList>
            <person name="Hammond S.A."/>
            <person name="Warren R.L."/>
            <person name="Vandervalk B.P."/>
            <person name="Kucuk E."/>
            <person name="Khan H."/>
            <person name="Gibb E.A."/>
            <person name="Pandoh P."/>
            <person name="Kirk H."/>
            <person name="Zhao Y."/>
            <person name="Jones M."/>
            <person name="Mungall A.J."/>
            <person name="Coope R."/>
            <person name="Pleasance S."/>
            <person name="Moore R.A."/>
            <person name="Holt R.A."/>
            <person name="Round J.M."/>
            <person name="Ohora S."/>
            <person name="Walle B.V."/>
            <person name="Veldhoen N."/>
            <person name="Helbing C.C."/>
            <person name="Birol I."/>
        </authorList>
    </citation>
    <scope>NUCLEOTIDE SEQUENCE [LARGE SCALE GENOMIC DNA]</scope>
</reference>
<dbReference type="Proteomes" id="UP000228934">
    <property type="component" value="Unassembled WGS sequence"/>
</dbReference>
<name>A0A2G9RR03_AQUCT</name>
<organism evidence="1 2">
    <name type="scientific">Aquarana catesbeiana</name>
    <name type="common">American bullfrog</name>
    <name type="synonym">Rana catesbeiana</name>
    <dbReference type="NCBI Taxonomy" id="8400"/>
    <lineage>
        <taxon>Eukaryota</taxon>
        <taxon>Metazoa</taxon>
        <taxon>Chordata</taxon>
        <taxon>Craniata</taxon>
        <taxon>Vertebrata</taxon>
        <taxon>Euteleostomi</taxon>
        <taxon>Amphibia</taxon>
        <taxon>Batrachia</taxon>
        <taxon>Anura</taxon>
        <taxon>Neobatrachia</taxon>
        <taxon>Ranoidea</taxon>
        <taxon>Ranidae</taxon>
        <taxon>Aquarana</taxon>
    </lineage>
</organism>
<proteinExistence type="predicted"/>
<accession>A0A2G9RR03</accession>
<keyword evidence="2" id="KW-1185">Reference proteome</keyword>
<evidence type="ECO:0000313" key="2">
    <source>
        <dbReference type="Proteomes" id="UP000228934"/>
    </source>
</evidence>
<dbReference type="AlphaFoldDB" id="A0A2G9RR03"/>
<gene>
    <name evidence="1" type="ORF">AB205_0111040</name>
</gene>
<evidence type="ECO:0000313" key="1">
    <source>
        <dbReference type="EMBL" id="PIO30338.1"/>
    </source>
</evidence>
<dbReference type="EMBL" id="KV935801">
    <property type="protein sequence ID" value="PIO30338.1"/>
    <property type="molecule type" value="Genomic_DNA"/>
</dbReference>